<dbReference type="AlphaFoldDB" id="F9CXD7"/>
<dbReference type="InterPro" id="IPR050362">
    <property type="entry name" value="Cation-dep_OMT"/>
</dbReference>
<dbReference type="InterPro" id="IPR029063">
    <property type="entry name" value="SAM-dependent_MTases_sf"/>
</dbReference>
<sequence length="210" mass="24215">MDKKIARVLHSLEKRSKYEEKNHKKISHDQRMLAITRDAGIFYNILLKTHKPKKILEIGTSFGYSTLWFANAIIGKNSKIVTIEQNPHKINIAQKNFRKAGVSKMIEIKEGTAKNVLLELKKSIKSNSKNYFDFIFIDADKELYPIYFDICLSMLKKDGIIAADNILYPIRFKKYIKKYLNHIHGIPSVESITVPIGNGQEISFKKNSKN</sequence>
<dbReference type="STRING" id="1001994.MY1_1181"/>
<keyword evidence="5" id="KW-1185">Reference proteome</keyword>
<comment type="caution">
    <text evidence="4">The sequence shown here is derived from an EMBL/GenBank/DDBJ whole genome shotgun (WGS) entry which is preliminary data.</text>
</comment>
<dbReference type="PANTHER" id="PTHR10509:SF14">
    <property type="entry name" value="CAFFEOYL-COA O-METHYLTRANSFERASE 3-RELATED"/>
    <property type="match status" value="1"/>
</dbReference>
<dbReference type="EMBL" id="AFPU01000001">
    <property type="protein sequence ID" value="EGP93939.1"/>
    <property type="molecule type" value="Genomic_DNA"/>
</dbReference>
<dbReference type="InterPro" id="IPR002935">
    <property type="entry name" value="SAM_O-MeTrfase"/>
</dbReference>
<keyword evidence="1 4" id="KW-0489">Methyltransferase</keyword>
<dbReference type="GO" id="GO:0032259">
    <property type="term" value="P:methylation"/>
    <property type="evidence" value="ECO:0007669"/>
    <property type="project" value="UniProtKB-KW"/>
</dbReference>
<name>F9CXD7_9ARCH</name>
<evidence type="ECO:0000256" key="3">
    <source>
        <dbReference type="ARBA" id="ARBA00022691"/>
    </source>
</evidence>
<dbReference type="PROSITE" id="PS51682">
    <property type="entry name" value="SAM_OMT_I"/>
    <property type="match status" value="1"/>
</dbReference>
<evidence type="ECO:0000313" key="4">
    <source>
        <dbReference type="EMBL" id="EGP93939.1"/>
    </source>
</evidence>
<dbReference type="Gene3D" id="3.40.50.150">
    <property type="entry name" value="Vaccinia Virus protein VP39"/>
    <property type="match status" value="1"/>
</dbReference>
<protein>
    <submittedName>
        <fullName evidence="4">Putative O-methyltransferase</fullName>
    </submittedName>
</protein>
<dbReference type="GO" id="GO:0008757">
    <property type="term" value="F:S-adenosylmethionine-dependent methyltransferase activity"/>
    <property type="evidence" value="ECO:0007669"/>
    <property type="project" value="TreeGrafter"/>
</dbReference>
<reference evidence="4 5" key="1">
    <citation type="journal article" date="2011" name="J. Bacteriol.">
        <title>Genome Sequence of an Ammonia-Oxidizing Soil Archaeon, "Candidatus Nitrosoarchaeum koreensis" MY1.</title>
        <authorList>
            <person name="Kim B.K."/>
            <person name="Jung M.Y."/>
            <person name="Yu D.S."/>
            <person name="Park S.J."/>
            <person name="Oh T.K."/>
            <person name="Rhee S.K."/>
            <person name="Kim J.F."/>
        </authorList>
    </citation>
    <scope>NUCLEOTIDE SEQUENCE [LARGE SCALE GENOMIC DNA]</scope>
    <source>
        <strain evidence="4 5">MY1</strain>
    </source>
</reference>
<proteinExistence type="predicted"/>
<dbReference type="OrthoDB" id="21414at2157"/>
<accession>F9CXD7</accession>
<keyword evidence="3" id="KW-0949">S-adenosyl-L-methionine</keyword>
<dbReference type="RefSeq" id="WP_007550814.1">
    <property type="nucleotide sequence ID" value="NZ_AFPU01000001.1"/>
</dbReference>
<dbReference type="PANTHER" id="PTHR10509">
    <property type="entry name" value="O-METHYLTRANSFERASE-RELATED"/>
    <property type="match status" value="1"/>
</dbReference>
<dbReference type="Pfam" id="PF01596">
    <property type="entry name" value="Methyltransf_3"/>
    <property type="match status" value="1"/>
</dbReference>
<dbReference type="GO" id="GO:0008171">
    <property type="term" value="F:O-methyltransferase activity"/>
    <property type="evidence" value="ECO:0007669"/>
    <property type="project" value="InterPro"/>
</dbReference>
<evidence type="ECO:0000256" key="2">
    <source>
        <dbReference type="ARBA" id="ARBA00022679"/>
    </source>
</evidence>
<evidence type="ECO:0000256" key="1">
    <source>
        <dbReference type="ARBA" id="ARBA00022603"/>
    </source>
</evidence>
<dbReference type="CDD" id="cd02440">
    <property type="entry name" value="AdoMet_MTases"/>
    <property type="match status" value="1"/>
</dbReference>
<keyword evidence="2 4" id="KW-0808">Transferase</keyword>
<organism evidence="4 5">
    <name type="scientific">Nitrosarchaeum koreense MY1</name>
    <dbReference type="NCBI Taxonomy" id="1001994"/>
    <lineage>
        <taxon>Archaea</taxon>
        <taxon>Nitrososphaerota</taxon>
        <taxon>Nitrososphaeria</taxon>
        <taxon>Nitrosopumilales</taxon>
        <taxon>Nitrosopumilaceae</taxon>
        <taxon>Nitrosarchaeum</taxon>
    </lineage>
</organism>
<evidence type="ECO:0000313" key="5">
    <source>
        <dbReference type="Proteomes" id="UP000004440"/>
    </source>
</evidence>
<gene>
    <name evidence="4" type="ORF">MY1_1181</name>
</gene>
<dbReference type="SUPFAM" id="SSF53335">
    <property type="entry name" value="S-adenosyl-L-methionine-dependent methyltransferases"/>
    <property type="match status" value="1"/>
</dbReference>
<dbReference type="Proteomes" id="UP000004440">
    <property type="component" value="Unassembled WGS sequence"/>
</dbReference>